<name>A0A194XR49_MOLSC</name>
<feature type="signal peptide" evidence="1">
    <location>
        <begin position="1"/>
        <end position="19"/>
    </location>
</feature>
<organism evidence="4 5">
    <name type="scientific">Mollisia scopiformis</name>
    <name type="common">Conifer needle endophyte fungus</name>
    <name type="synonym">Phialocephala scopiformis</name>
    <dbReference type="NCBI Taxonomy" id="149040"/>
    <lineage>
        <taxon>Eukaryota</taxon>
        <taxon>Fungi</taxon>
        <taxon>Dikarya</taxon>
        <taxon>Ascomycota</taxon>
        <taxon>Pezizomycotina</taxon>
        <taxon>Leotiomycetes</taxon>
        <taxon>Helotiales</taxon>
        <taxon>Mollisiaceae</taxon>
        <taxon>Mollisia</taxon>
    </lineage>
</organism>
<dbReference type="GO" id="GO:0016798">
    <property type="term" value="F:hydrolase activity, acting on glycosyl bonds"/>
    <property type="evidence" value="ECO:0007669"/>
    <property type="project" value="UniProtKB-KW"/>
</dbReference>
<keyword evidence="1" id="KW-0732">Signal</keyword>
<evidence type="ECO:0000313" key="5">
    <source>
        <dbReference type="Proteomes" id="UP000070700"/>
    </source>
</evidence>
<evidence type="ECO:0000313" key="4">
    <source>
        <dbReference type="EMBL" id="KUJ22529.1"/>
    </source>
</evidence>
<reference evidence="4 5" key="1">
    <citation type="submission" date="2015-10" db="EMBL/GenBank/DDBJ databases">
        <title>Full genome of DAOMC 229536 Phialocephala scopiformis, a fungal endophyte of spruce producing the potent anti-insectan compound rugulosin.</title>
        <authorList>
            <consortium name="DOE Joint Genome Institute"/>
            <person name="Walker A.K."/>
            <person name="Frasz S.L."/>
            <person name="Seifert K.A."/>
            <person name="Miller J.D."/>
            <person name="Mondo S.J."/>
            <person name="Labutti K."/>
            <person name="Lipzen A."/>
            <person name="Dockter R."/>
            <person name="Kennedy M."/>
            <person name="Grigoriev I.V."/>
            <person name="Spatafora J.W."/>
        </authorList>
    </citation>
    <scope>NUCLEOTIDE SEQUENCE [LARGE SCALE GENOMIC DNA]</scope>
    <source>
        <strain evidence="4 5">CBS 120377</strain>
    </source>
</reference>
<keyword evidence="5" id="KW-1185">Reference proteome</keyword>
<dbReference type="Gene3D" id="1.50.10.10">
    <property type="match status" value="1"/>
</dbReference>
<dbReference type="GeneID" id="28831877"/>
<feature type="chain" id="PRO_5008268555" evidence="1">
    <location>
        <begin position="20"/>
        <end position="848"/>
    </location>
</feature>
<accession>A0A194XR49</accession>
<dbReference type="KEGG" id="psco:LY89DRAFT_777624"/>
<dbReference type="InParanoid" id="A0A194XR49"/>
<dbReference type="InterPro" id="IPR012341">
    <property type="entry name" value="6hp_glycosidase-like_sf"/>
</dbReference>
<keyword evidence="4" id="KW-0326">Glycosidase</keyword>
<dbReference type="Pfam" id="PF03633">
    <property type="entry name" value="Glyco_hydro_65C"/>
    <property type="match status" value="1"/>
</dbReference>
<evidence type="ECO:0000256" key="1">
    <source>
        <dbReference type="SAM" id="SignalP"/>
    </source>
</evidence>
<dbReference type="InterPro" id="IPR005194">
    <property type="entry name" value="Glyco_hydro_65_C"/>
</dbReference>
<feature type="domain" description="Mannosylglycerate hydrolase MGH1-like glycoside hydrolase" evidence="3">
    <location>
        <begin position="105"/>
        <end position="430"/>
    </location>
</feature>
<dbReference type="EMBL" id="KQ947406">
    <property type="protein sequence ID" value="KUJ22529.1"/>
    <property type="molecule type" value="Genomic_DNA"/>
</dbReference>
<feature type="domain" description="Glycoside hydrolase family 65 C-terminal" evidence="2">
    <location>
        <begin position="448"/>
        <end position="499"/>
    </location>
</feature>
<protein>
    <submittedName>
        <fullName evidence="4">Six-hairpin glycosidase</fullName>
    </submittedName>
</protein>
<keyword evidence="4" id="KW-0378">Hydrolase</keyword>
<dbReference type="SUPFAM" id="SSF48208">
    <property type="entry name" value="Six-hairpin glycosidases"/>
    <property type="match status" value="1"/>
</dbReference>
<dbReference type="RefSeq" id="XP_018076884.1">
    <property type="nucleotide sequence ID" value="XM_018222151.1"/>
</dbReference>
<dbReference type="Gene3D" id="2.60.120.260">
    <property type="entry name" value="Galactose-binding domain-like"/>
    <property type="match status" value="2"/>
</dbReference>
<dbReference type="OrthoDB" id="5382128at2759"/>
<gene>
    <name evidence="4" type="ORF">LY89DRAFT_777624</name>
</gene>
<evidence type="ECO:0000259" key="3">
    <source>
        <dbReference type="Pfam" id="PF22422"/>
    </source>
</evidence>
<dbReference type="GO" id="GO:0005975">
    <property type="term" value="P:carbohydrate metabolic process"/>
    <property type="evidence" value="ECO:0007669"/>
    <property type="project" value="InterPro"/>
</dbReference>
<dbReference type="Pfam" id="PF22422">
    <property type="entry name" value="MGH1-like_GH"/>
    <property type="match status" value="1"/>
</dbReference>
<dbReference type="InterPro" id="IPR008928">
    <property type="entry name" value="6-hairpin_glycosidase_sf"/>
</dbReference>
<dbReference type="AlphaFoldDB" id="A0A194XR49"/>
<sequence length="848" mass="93540">MHVLSWFLRINSLFSAVLAQAPPQPENINITGTNFLDHDSPISNFWGQTFLKNNIPYIDIPNSNIQDVYYYRWSSIQRHHRYTIAGTGYILTEFVQPVGYAQALNTIDAAAGHQIDEARWLRSKIYDDDYVLAYLRGPGNTTQYTHWILDAIFRRSQVTGDSQYTTEQLADMVRLFGYWDFVFDSDVGLYYFTPNFDAQEYSLPGYIVAPDGGQLQLDGPNTYRPNVNAYMIANTRAIVQVAMQAGDNDTAATFTEKAEKLEQSLYDHLWDPSQNFFVDVIMPNNPNLSRVMGREEVGIFPYRFGIGLTPEYANVSIQELFDPDGFLTTYGPTTLEVRNQYYTATKPSDYCCFWQGQSWPFSTAHTLKSLAAIYRSGNTSITAHQYVQYLDMYATTQHKNGTPYVAESHYPSMDAWSADSTNHSEHYDHSTNNDDVITGLLGIIPRSDDIFEIDPIIPQNWTYFALENLAYHGHLITCIYDQDGTRYNNGTGLSVFLDGFKVYNGNGTKAQVTLPTASTVALPVTVNIAGNPNGLGSYPQAIATYTYSADNPYKAIDGYLFYDSIPDNRWTNYQSPSPNDTLQIIFARPRNISSVTLALYSDLARGGAVDVPATIEIYGSDGLLANINTSSSFLTNDRNTFSFAQTETLFVSVNMFNKPGVYVGLCELEVWTQPQTAGPYYAVDALLTGPSVSTDNKANATANGAVVSGLTDEAVVAFSGIQSPGGSATLLLTYANEGDAAVRVGVTVNQVSQGQLSLSGTSGDFGSAAMDVTLGAGKNFISLIGGTSDVKAGVAASKFIGKAPHVIAERPFVFGETVNQWGNSGIKDASRTTPRRHLFLKMIFMLKE</sequence>
<dbReference type="InterPro" id="IPR054491">
    <property type="entry name" value="MGH1-like_GH"/>
</dbReference>
<proteinExistence type="predicted"/>
<evidence type="ECO:0000259" key="2">
    <source>
        <dbReference type="Pfam" id="PF03633"/>
    </source>
</evidence>
<dbReference type="Proteomes" id="UP000070700">
    <property type="component" value="Unassembled WGS sequence"/>
</dbReference>